<accession>A0ABV7H2A8</accession>
<keyword evidence="1" id="KW-0472">Membrane</keyword>
<evidence type="ECO:0000313" key="3">
    <source>
        <dbReference type="Proteomes" id="UP001595556"/>
    </source>
</evidence>
<proteinExistence type="predicted"/>
<dbReference type="RefSeq" id="WP_377300435.1">
    <property type="nucleotide sequence ID" value="NZ_CP180191.1"/>
</dbReference>
<keyword evidence="3" id="KW-1185">Reference proteome</keyword>
<feature type="transmembrane region" description="Helical" evidence="1">
    <location>
        <begin position="5"/>
        <end position="23"/>
    </location>
</feature>
<comment type="caution">
    <text evidence="2">The sequence shown here is derived from an EMBL/GenBank/DDBJ whole genome shotgun (WGS) entry which is preliminary data.</text>
</comment>
<dbReference type="Proteomes" id="UP001595556">
    <property type="component" value="Unassembled WGS sequence"/>
</dbReference>
<protein>
    <submittedName>
        <fullName evidence="2">Uncharacterized protein</fullName>
    </submittedName>
</protein>
<feature type="transmembrane region" description="Helical" evidence="1">
    <location>
        <begin position="29"/>
        <end position="50"/>
    </location>
</feature>
<dbReference type="EMBL" id="JBHRTI010000002">
    <property type="protein sequence ID" value="MFC3146152.1"/>
    <property type="molecule type" value="Genomic_DNA"/>
</dbReference>
<reference evidence="3" key="1">
    <citation type="journal article" date="2019" name="Int. J. Syst. Evol. Microbiol.">
        <title>The Global Catalogue of Microorganisms (GCM) 10K type strain sequencing project: providing services to taxonomists for standard genome sequencing and annotation.</title>
        <authorList>
            <consortium name="The Broad Institute Genomics Platform"/>
            <consortium name="The Broad Institute Genome Sequencing Center for Infectious Disease"/>
            <person name="Wu L."/>
            <person name="Ma J."/>
        </authorList>
    </citation>
    <scope>NUCLEOTIDE SEQUENCE [LARGE SCALE GENOMIC DNA]</scope>
    <source>
        <strain evidence="3">KCTC 52168</strain>
    </source>
</reference>
<sequence length="73" mass="7962">MKPEYWLPGVVFLVVSLPVLLLLRQVPPLAEFALFPAIIAGGLAAAFATAKVKERQRAQDEGEQSKNQKGESQ</sequence>
<keyword evidence="1" id="KW-1133">Transmembrane helix</keyword>
<keyword evidence="1" id="KW-0812">Transmembrane</keyword>
<evidence type="ECO:0000256" key="1">
    <source>
        <dbReference type="SAM" id="Phobius"/>
    </source>
</evidence>
<gene>
    <name evidence="2" type="ORF">ACFOEN_00695</name>
</gene>
<evidence type="ECO:0000313" key="2">
    <source>
        <dbReference type="EMBL" id="MFC3146152.1"/>
    </source>
</evidence>
<organism evidence="2 3">
    <name type="scientific">Piscinibacterium candidicorallinum</name>
    <dbReference type="NCBI Taxonomy" id="1793872"/>
    <lineage>
        <taxon>Bacteria</taxon>
        <taxon>Pseudomonadati</taxon>
        <taxon>Pseudomonadota</taxon>
        <taxon>Betaproteobacteria</taxon>
        <taxon>Burkholderiales</taxon>
        <taxon>Piscinibacterium</taxon>
    </lineage>
</organism>
<name>A0ABV7H2A8_9BURK</name>